<comment type="subunit">
    <text evidence="9">Part of a large pre-ribosomal ribonucleoprotein (RNP) complex, that consists of at least 62 ribosomal proteins, 45 nonribosomal proteins and both pre-rRNA and mature rRNA species. Within this complex directly interacts with TCOF1 in an RNA-independent manner. Core component of box C/D small nucleolar ribonucleoprotein (snoRNP) particles; the core proteins SNU13, NOP56, NOP58 and FBL or FBLL1 assemble stepwise onto the snoRNA. Interacts with NOP1 and NOP58. Interacts with NUFIP1, RUVBL1 and RUVBL2; RUVBL1:RUVBL2 seem to bridge the association of NOP56 with NUFIP1. Part of the small subunit (SSU) processome, composed of more than 70 proteins and the RNA chaperone small nucleolar RNA (snoRNA) U3. Interacts with NOP2 and FBL.</text>
</comment>
<evidence type="ECO:0000256" key="5">
    <source>
        <dbReference type="ARBA" id="ARBA00023242"/>
    </source>
</evidence>
<feature type="region of interest" description="Disordered" evidence="10">
    <location>
        <begin position="1142"/>
        <end position="1258"/>
    </location>
</feature>
<dbReference type="Gene3D" id="1.10.287.4070">
    <property type="match status" value="1"/>
</dbReference>
<keyword evidence="5" id="KW-0539">Nucleus</keyword>
<accession>A0A556TUI4</accession>
<reference evidence="13 14" key="1">
    <citation type="journal article" date="2019" name="Genome Biol. Evol.">
        <title>Whole-Genome Sequencing of the Giant Devil Catfish, Bagarius yarrelli.</title>
        <authorList>
            <person name="Jiang W."/>
            <person name="Lv Y."/>
            <person name="Cheng L."/>
            <person name="Yang K."/>
            <person name="Chao B."/>
            <person name="Wang X."/>
            <person name="Li Y."/>
            <person name="Pan X."/>
            <person name="You X."/>
            <person name="Zhang Y."/>
            <person name="Yang J."/>
            <person name="Li J."/>
            <person name="Zhang X."/>
            <person name="Liu S."/>
            <person name="Sun C."/>
            <person name="Yang J."/>
            <person name="Shi Q."/>
        </authorList>
    </citation>
    <scope>NUCLEOTIDE SEQUENCE [LARGE SCALE GENOMIC DNA]</scope>
    <source>
        <strain evidence="13">JWS20170419001</strain>
        <tissue evidence="13">Muscle</tissue>
    </source>
</reference>
<evidence type="ECO:0000313" key="13">
    <source>
        <dbReference type="EMBL" id="TSK72103.1"/>
    </source>
</evidence>
<feature type="domain" description="C-type lectin" evidence="11">
    <location>
        <begin position="1"/>
        <end position="102"/>
    </location>
</feature>
<comment type="subcellular location">
    <subcellularLocation>
        <location evidence="1">Nucleus</location>
        <location evidence="1">Nucleolus</location>
    </subcellularLocation>
</comment>
<dbReference type="PROSITE" id="PS50041">
    <property type="entry name" value="C_TYPE_LECTIN_2"/>
    <property type="match status" value="5"/>
</dbReference>
<protein>
    <recommendedName>
        <fullName evidence="6">Nucleolar protein 56</fullName>
    </recommendedName>
    <alternativeName>
        <fullName evidence="7">Nucleolar protein 5A</fullName>
    </alternativeName>
</protein>
<evidence type="ECO:0000256" key="6">
    <source>
        <dbReference type="ARBA" id="ARBA00040742"/>
    </source>
</evidence>
<dbReference type="InterPro" id="IPR036070">
    <property type="entry name" value="Nop_dom_sf"/>
</dbReference>
<dbReference type="EMBL" id="VCAZ01000019">
    <property type="protein sequence ID" value="TSK72103.1"/>
    <property type="molecule type" value="Genomic_DNA"/>
</dbReference>
<feature type="domain" description="C-type lectin" evidence="11">
    <location>
        <begin position="231"/>
        <end position="349"/>
    </location>
</feature>
<evidence type="ECO:0000256" key="4">
    <source>
        <dbReference type="ARBA" id="ARBA00023157"/>
    </source>
</evidence>
<dbReference type="FunFam" id="1.10.287.4070:FF:000002">
    <property type="entry name" value="Nucleolar protein 56"/>
    <property type="match status" value="1"/>
</dbReference>
<dbReference type="SUPFAM" id="SSF56436">
    <property type="entry name" value="C-type lectin-like"/>
    <property type="match status" value="7"/>
</dbReference>
<dbReference type="GO" id="GO:0042254">
    <property type="term" value="P:ribosome biogenesis"/>
    <property type="evidence" value="ECO:0007669"/>
    <property type="project" value="UniProtKB-KW"/>
</dbReference>
<feature type="domain" description="C-type lectin" evidence="11">
    <location>
        <begin position="108"/>
        <end position="227"/>
    </location>
</feature>
<evidence type="ECO:0000313" key="14">
    <source>
        <dbReference type="Proteomes" id="UP000319801"/>
    </source>
</evidence>
<evidence type="ECO:0000256" key="7">
    <source>
        <dbReference type="ARBA" id="ARBA00041388"/>
    </source>
</evidence>
<dbReference type="Pfam" id="PF00059">
    <property type="entry name" value="Lectin_C"/>
    <property type="match status" value="5"/>
</dbReference>
<proteinExistence type="inferred from homology"/>
<dbReference type="Pfam" id="PF08156">
    <property type="entry name" value="NOP5NT"/>
    <property type="match status" value="1"/>
</dbReference>
<organism evidence="13 14">
    <name type="scientific">Bagarius yarrelli</name>
    <name type="common">Goonch</name>
    <name type="synonym">Bagrus yarrelli</name>
    <dbReference type="NCBI Taxonomy" id="175774"/>
    <lineage>
        <taxon>Eukaryota</taxon>
        <taxon>Metazoa</taxon>
        <taxon>Chordata</taxon>
        <taxon>Craniata</taxon>
        <taxon>Vertebrata</taxon>
        <taxon>Euteleostomi</taxon>
        <taxon>Actinopterygii</taxon>
        <taxon>Neopterygii</taxon>
        <taxon>Teleostei</taxon>
        <taxon>Ostariophysi</taxon>
        <taxon>Siluriformes</taxon>
        <taxon>Sisoridae</taxon>
        <taxon>Sisorinae</taxon>
        <taxon>Bagarius</taxon>
    </lineage>
</organism>
<keyword evidence="14" id="KW-1185">Reference proteome</keyword>
<feature type="compositionally biased region" description="Basic residues" evidence="10">
    <location>
        <begin position="1247"/>
        <end position="1258"/>
    </location>
</feature>
<gene>
    <name evidence="13" type="ORF">Baya_3087</name>
</gene>
<dbReference type="InterPro" id="IPR001304">
    <property type="entry name" value="C-type_lectin-like"/>
</dbReference>
<comment type="similarity">
    <text evidence="2">Belongs to the NOP5/NOP56 family.</text>
</comment>
<dbReference type="InterPro" id="IPR042239">
    <property type="entry name" value="Nop_C"/>
</dbReference>
<dbReference type="SMART" id="SM00034">
    <property type="entry name" value="CLECT"/>
    <property type="match status" value="5"/>
</dbReference>
<feature type="compositionally biased region" description="Acidic residues" evidence="10">
    <location>
        <begin position="1227"/>
        <end position="1243"/>
    </location>
</feature>
<keyword evidence="4" id="KW-1015">Disulfide bond</keyword>
<dbReference type="Proteomes" id="UP000319801">
    <property type="component" value="Unassembled WGS sequence"/>
</dbReference>
<evidence type="ECO:0000256" key="1">
    <source>
        <dbReference type="ARBA" id="ARBA00004604"/>
    </source>
</evidence>
<dbReference type="PANTHER" id="PTHR45784:SF3">
    <property type="entry name" value="C-TYPE LECTIN DOMAIN FAMILY 4 MEMBER K-LIKE-RELATED"/>
    <property type="match status" value="1"/>
</dbReference>
<evidence type="ECO:0000256" key="9">
    <source>
        <dbReference type="ARBA" id="ARBA00064370"/>
    </source>
</evidence>
<dbReference type="Gene3D" id="1.10.246.90">
    <property type="entry name" value="Nop domain"/>
    <property type="match status" value="1"/>
</dbReference>
<dbReference type="Gene3D" id="3.10.100.10">
    <property type="entry name" value="Mannose-Binding Protein A, subunit A"/>
    <property type="match status" value="7"/>
</dbReference>
<evidence type="ECO:0000259" key="12">
    <source>
        <dbReference type="PROSITE" id="PS51358"/>
    </source>
</evidence>
<dbReference type="InterPro" id="IPR012976">
    <property type="entry name" value="NOSIC"/>
</dbReference>
<name>A0A556TUI4_BAGYA</name>
<dbReference type="PROSITE" id="PS51358">
    <property type="entry name" value="NOP"/>
    <property type="match status" value="1"/>
</dbReference>
<dbReference type="GO" id="GO:0005730">
    <property type="term" value="C:nucleolus"/>
    <property type="evidence" value="ECO:0007669"/>
    <property type="project" value="UniProtKB-SubCell"/>
</dbReference>
<evidence type="ECO:0000256" key="2">
    <source>
        <dbReference type="ARBA" id="ARBA00009211"/>
    </source>
</evidence>
<comment type="caution">
    <text evidence="13">The sequence shown here is derived from an EMBL/GenBank/DDBJ whole genome shotgun (WGS) entry which is preliminary data.</text>
</comment>
<comment type="function">
    <text evidence="8">Involved in the early to middle stages of 60S ribosomal subunit biogenesis. Required for the biogenesis of box C/D snoRNAs such U3, U8 and U14 snoRNAs. Part of the small subunit (SSU) processome, first precursor of the small eukaryotic ribosomal subunit. During the assembly of the SSU processome in the nucleolus, many ribosome biogenesis factors, an RNA chaperone and ribosomal proteins associate with the nascent pre-rRNA and work in concert to generate RNA folding, modifications, rearrangements and cleavage as well as targeted degradation of pre-ribosomal RNA by the RNA exosome. Core component of box C/D small nucleolar ribonucleoprotein (snoRNP) complexes that function in methylation of multiple sites on ribosomal RNAs (rRNAs) and messenger RNAs (mRNAs).</text>
</comment>
<dbReference type="SMART" id="SM00931">
    <property type="entry name" value="NOSIC"/>
    <property type="match status" value="1"/>
</dbReference>
<dbReference type="SUPFAM" id="SSF89124">
    <property type="entry name" value="Nop domain"/>
    <property type="match status" value="1"/>
</dbReference>
<dbReference type="PANTHER" id="PTHR45784">
    <property type="entry name" value="C-TYPE LECTIN DOMAIN FAMILY 20 MEMBER A-RELATED"/>
    <property type="match status" value="1"/>
</dbReference>
<sequence length="1258" mass="145599">MNWTKAQKYCREHYTDLASVRNENENQKIRSLIFNNVYYSNFWIGLYRTKSWSDKGNSSFSNWKPGQPDNYKQNESCTAVSFNDSGTWTDENCGQEFPFLCYSTMPSFPSRQYQFVNENKTWIDAQRYCRDKYTDLATIDNMEEVNTLINLVNDSYPGSAWIGLYGDIENWRWSLDDDAFYQEEERDFRGWEHQPDNYNGQELCVYVYSDGKWFDGDCKRYLPFVCYDGKNERENYTLIYQPMPWTKAQHYCRKRYTDLASVRNQRDNERILNLTGGTFAWIGLYRNRLWSDKQETTYENWRPAKPKQPDNGLNNYLEYRNQHCTAVSFKDLGYWTDEDCLITLPFICYQSRNKYVWISKHMTWKEAQRFCRVDYIDLVSVRNKNEMQQILSITNGYEVWIGLFSLGICLPRQYHFIDHNKTWFEAQRYCKENYIDLASIHNDDEQLAVTDITRLSRQTWVGLYDDLNSWKWSLDDDSFYTKGEKDFRNWYIEEPYNLNGDNVCVNFVGSQTSWWVASCSDPLPFICFNALKSSRLYHFILKNMTWIEAQIYCRRNFIDLATIDTMDEMNTLLKTVPENYTDLAWIGLYDDVDSWRWSLDNKTFYQNGERDFRGWTHQPDNSNGQELCVLMNPKGKWFDMRCILRLFFVCYDGTTNQYVVIYQQMTWKEAQIYCRANYRDLASVRNEMDLQQIKNVSNKYEVLLHVLFEHAAGYSLFAVKEAEEIGMLLPQVEESVLNVGKFNSVVKLAAFFPFKSAQTALENINAISEGVVHADLKLFLETNFPSGGKKKAVLGVADGKIGAALQEELGVPVQTGGVVPEILRGVRLHFHTLVKGLTAQAASKAQLGLGHSYSRAKVKFNVNRADNMIIQSIALLDQLDKDINTFSMRVREWYGYHFPELIKIVSENATYCKLAKFIGNRKELSEESLEPLEEITMDSAKAQAILEASRSSMGMDISPIDLINIESFSSRVVSLTAYRLELQEYLRSKMSQVAPNLAALIGEVVGARLISHAGSLTNLAKYPASTVQILGAEKALFRALKTRGNTPKYGLIFHSTFIGRAAAKNKGRISRYLANKCTIASRIDCFAEVPTSVFGDKLRDQVEERLSFYETGETPRKNLDVMKEAVAEAGEVAAEIKRKIEKKEKKKKKREKRKLEALSTAEEENEAVKTKKAKSNGDAEAQENGAAEVTVKKKKKKNEEEEEEVLTNGVEEATPQKKKKKRKSEAVEPEPELQEEAEAPEPEQTEKKKKKKKKKADE</sequence>
<dbReference type="InterPro" id="IPR016186">
    <property type="entry name" value="C-type_lectin-like/link_sf"/>
</dbReference>
<evidence type="ECO:0000256" key="3">
    <source>
        <dbReference type="ARBA" id="ARBA00022517"/>
    </source>
</evidence>
<dbReference type="CDD" id="cd03602">
    <property type="entry name" value="CLECT_1"/>
    <property type="match status" value="1"/>
</dbReference>
<dbReference type="OrthoDB" id="6780543at2759"/>
<dbReference type="AlphaFoldDB" id="A0A556TUI4"/>
<dbReference type="InterPro" id="IPR018378">
    <property type="entry name" value="C-type_lectin_CS"/>
</dbReference>
<dbReference type="InterPro" id="IPR002687">
    <property type="entry name" value="Nop_dom"/>
</dbReference>
<evidence type="ECO:0000256" key="10">
    <source>
        <dbReference type="SAM" id="MobiDB-lite"/>
    </source>
</evidence>
<feature type="domain" description="Nop" evidence="12">
    <location>
        <begin position="993"/>
        <end position="1111"/>
    </location>
</feature>
<dbReference type="FunFam" id="1.10.246.90:FF:000001">
    <property type="entry name" value="Nucleolar protein 56"/>
    <property type="match status" value="1"/>
</dbReference>
<feature type="domain" description="C-type lectin" evidence="11">
    <location>
        <begin position="414"/>
        <end position="528"/>
    </location>
</feature>
<dbReference type="Pfam" id="PF01798">
    <property type="entry name" value="Nop"/>
    <property type="match status" value="1"/>
</dbReference>
<evidence type="ECO:0000259" key="11">
    <source>
        <dbReference type="PROSITE" id="PS50041"/>
    </source>
</evidence>
<keyword evidence="3" id="KW-0690">Ribosome biogenesis</keyword>
<dbReference type="PROSITE" id="PS00615">
    <property type="entry name" value="C_TYPE_LECTIN_1"/>
    <property type="match status" value="2"/>
</dbReference>
<dbReference type="InterPro" id="IPR012974">
    <property type="entry name" value="NOP58/56_N"/>
</dbReference>
<dbReference type="InterPro" id="IPR016187">
    <property type="entry name" value="CTDL_fold"/>
</dbReference>
<evidence type="ECO:0000256" key="8">
    <source>
        <dbReference type="ARBA" id="ARBA00053627"/>
    </source>
</evidence>
<feature type="domain" description="C-type lectin" evidence="11">
    <location>
        <begin position="532"/>
        <end position="651"/>
    </location>
</feature>